<reference evidence="2 3" key="1">
    <citation type="submission" date="2019-10" db="EMBL/GenBank/DDBJ databases">
        <authorList>
            <person name="Palmer J.M."/>
        </authorList>
    </citation>
    <scope>NUCLEOTIDE SEQUENCE [LARGE SCALE GENOMIC DNA]</scope>
    <source>
        <strain evidence="2 3">TWF718</strain>
    </source>
</reference>
<feature type="compositionally biased region" description="Polar residues" evidence="1">
    <location>
        <begin position="38"/>
        <end position="54"/>
    </location>
</feature>
<name>A0AAN8RFN8_9PEZI</name>
<dbReference type="AlphaFoldDB" id="A0AAN8RFN8"/>
<feature type="region of interest" description="Disordered" evidence="1">
    <location>
        <begin position="1"/>
        <end position="97"/>
    </location>
</feature>
<evidence type="ECO:0000256" key="1">
    <source>
        <dbReference type="SAM" id="MobiDB-lite"/>
    </source>
</evidence>
<dbReference type="Proteomes" id="UP001313282">
    <property type="component" value="Unassembled WGS sequence"/>
</dbReference>
<proteinExistence type="predicted"/>
<feature type="compositionally biased region" description="Basic and acidic residues" evidence="1">
    <location>
        <begin position="10"/>
        <end position="19"/>
    </location>
</feature>
<feature type="compositionally biased region" description="Basic and acidic residues" evidence="1">
    <location>
        <begin position="87"/>
        <end position="97"/>
    </location>
</feature>
<keyword evidence="3" id="KW-1185">Reference proteome</keyword>
<evidence type="ECO:0000313" key="3">
    <source>
        <dbReference type="Proteomes" id="UP001313282"/>
    </source>
</evidence>
<protein>
    <submittedName>
        <fullName evidence="2">Uncharacterized protein</fullName>
    </submittedName>
</protein>
<accession>A0AAN8RFN8</accession>
<feature type="compositionally biased region" description="Polar residues" evidence="1">
    <location>
        <begin position="67"/>
        <end position="84"/>
    </location>
</feature>
<organism evidence="2 3">
    <name type="scientific">Orbilia javanica</name>
    <dbReference type="NCBI Taxonomy" id="47235"/>
    <lineage>
        <taxon>Eukaryota</taxon>
        <taxon>Fungi</taxon>
        <taxon>Dikarya</taxon>
        <taxon>Ascomycota</taxon>
        <taxon>Pezizomycotina</taxon>
        <taxon>Orbiliomycetes</taxon>
        <taxon>Orbiliales</taxon>
        <taxon>Orbiliaceae</taxon>
        <taxon>Orbilia</taxon>
    </lineage>
</organism>
<comment type="caution">
    <text evidence="2">The sequence shown here is derived from an EMBL/GenBank/DDBJ whole genome shotgun (WGS) entry which is preliminary data.</text>
</comment>
<dbReference type="EMBL" id="JAVHNR010000001">
    <property type="protein sequence ID" value="KAK6355769.1"/>
    <property type="molecule type" value="Genomic_DNA"/>
</dbReference>
<gene>
    <name evidence="2" type="ORF">TWF718_000150</name>
</gene>
<sequence>MQPPDNNSRSGHDVNEEKQLSGATKPPIDETKVADSGNLKTQNFKAQVQGQPQDDNSRLKPKKPTQPRAQGQIQTVKISSSTSADAEGERADKPHAC</sequence>
<evidence type="ECO:0000313" key="2">
    <source>
        <dbReference type="EMBL" id="KAK6355769.1"/>
    </source>
</evidence>